<evidence type="ECO:0000256" key="11">
    <source>
        <dbReference type="SAM" id="MobiDB-lite"/>
    </source>
</evidence>
<dbReference type="PROSITE" id="PS50071">
    <property type="entry name" value="HOMEOBOX_2"/>
    <property type="match status" value="1"/>
</dbReference>
<reference evidence="15" key="3">
    <citation type="submission" date="2016-06" db="UniProtKB">
        <authorList>
            <consortium name="WormBaseParasite"/>
        </authorList>
    </citation>
    <scope>IDENTIFICATION</scope>
</reference>
<keyword evidence="6 10" id="KW-0804">Transcription</keyword>
<dbReference type="InterPro" id="IPR051649">
    <property type="entry name" value="CUT_Homeobox"/>
</dbReference>
<dbReference type="PROSITE" id="PS51042">
    <property type="entry name" value="CUT"/>
    <property type="match status" value="1"/>
</dbReference>
<evidence type="ECO:0000256" key="9">
    <source>
        <dbReference type="RuleBase" id="RU000682"/>
    </source>
</evidence>
<feature type="region of interest" description="Disordered" evidence="11">
    <location>
        <begin position="597"/>
        <end position="618"/>
    </location>
</feature>
<name>A0A183CMC1_GLOPA</name>
<feature type="domain" description="CUT" evidence="13">
    <location>
        <begin position="424"/>
        <end position="510"/>
    </location>
</feature>
<evidence type="ECO:0000256" key="5">
    <source>
        <dbReference type="ARBA" id="ARBA00023155"/>
    </source>
</evidence>
<feature type="compositionally biased region" description="Polar residues" evidence="11">
    <location>
        <begin position="162"/>
        <end position="179"/>
    </location>
</feature>
<dbReference type="InterPro" id="IPR009057">
    <property type="entry name" value="Homeodomain-like_sf"/>
</dbReference>
<evidence type="ECO:0000256" key="4">
    <source>
        <dbReference type="ARBA" id="ARBA00023125"/>
    </source>
</evidence>
<keyword evidence="4 8" id="KW-0238">DNA-binding</keyword>
<dbReference type="InterPro" id="IPR001356">
    <property type="entry name" value="HD"/>
</dbReference>
<dbReference type="AlphaFoldDB" id="A0A183CMC1"/>
<proteinExistence type="inferred from homology"/>
<dbReference type="Proteomes" id="UP000050741">
    <property type="component" value="Unassembled WGS sequence"/>
</dbReference>
<dbReference type="SMART" id="SM00389">
    <property type="entry name" value="HOX"/>
    <property type="match status" value="1"/>
</dbReference>
<protein>
    <recommendedName>
        <fullName evidence="10">One cut domain family member</fullName>
    </recommendedName>
</protein>
<dbReference type="SMART" id="SM01109">
    <property type="entry name" value="CUT"/>
    <property type="match status" value="1"/>
</dbReference>
<keyword evidence="3 10" id="KW-0805">Transcription regulation</keyword>
<dbReference type="PANTHER" id="PTHR14057">
    <property type="entry name" value="TRANSCRIPTION FACTOR ONECUT"/>
    <property type="match status" value="1"/>
</dbReference>
<keyword evidence="7 8" id="KW-0539">Nucleus</keyword>
<dbReference type="Gene3D" id="1.10.260.40">
    <property type="entry name" value="lambda repressor-like DNA-binding domains"/>
    <property type="match status" value="1"/>
</dbReference>
<feature type="compositionally biased region" description="Basic and acidic residues" evidence="11">
    <location>
        <begin position="24"/>
        <end position="42"/>
    </location>
</feature>
<feature type="compositionally biased region" description="Basic and acidic residues" evidence="11">
    <location>
        <begin position="1"/>
        <end position="16"/>
    </location>
</feature>
<feature type="region of interest" description="Disordered" evidence="11">
    <location>
        <begin position="201"/>
        <end position="220"/>
    </location>
</feature>
<reference evidence="14" key="2">
    <citation type="submission" date="2014-05" db="EMBL/GenBank/DDBJ databases">
        <title>The genome and life-stage specific transcriptomes of Globodera pallida elucidate key aspects of plant parasitism by a cyst nematode.</title>
        <authorList>
            <person name="Cotton J.A."/>
            <person name="Lilley C.J."/>
            <person name="Jones L.M."/>
            <person name="Kikuchi T."/>
            <person name="Reid A.J."/>
            <person name="Thorpe P."/>
            <person name="Tsai I.J."/>
            <person name="Beasley H."/>
            <person name="Blok V."/>
            <person name="Cock P.J.A."/>
            <person name="Van den Akker S.E."/>
            <person name="Holroyd N."/>
            <person name="Hunt M."/>
            <person name="Mantelin S."/>
            <person name="Naghra H."/>
            <person name="Pain A."/>
            <person name="Palomares-Rius J.E."/>
            <person name="Zarowiecki M."/>
            <person name="Berriman M."/>
            <person name="Jones J.T."/>
            <person name="Urwin P.E."/>
        </authorList>
    </citation>
    <scope>NUCLEOTIDE SEQUENCE [LARGE SCALE GENOMIC DNA]</scope>
    <source>
        <strain evidence="14">Lindley</strain>
    </source>
</reference>
<dbReference type="Pfam" id="PF02376">
    <property type="entry name" value="CUT"/>
    <property type="match status" value="1"/>
</dbReference>
<evidence type="ECO:0000256" key="1">
    <source>
        <dbReference type="ARBA" id="ARBA00004123"/>
    </source>
</evidence>
<dbReference type="FunFam" id="1.10.260.40:FF:000005">
    <property type="entry name" value="One cut domain family member"/>
    <property type="match status" value="1"/>
</dbReference>
<dbReference type="GO" id="GO:0000978">
    <property type="term" value="F:RNA polymerase II cis-regulatory region sequence-specific DNA binding"/>
    <property type="evidence" value="ECO:0007669"/>
    <property type="project" value="TreeGrafter"/>
</dbReference>
<dbReference type="PANTHER" id="PTHR14057:SF47">
    <property type="entry name" value="HOMEOBOX PROTEIN ONECUT"/>
    <property type="match status" value="1"/>
</dbReference>
<feature type="domain" description="Homeobox" evidence="12">
    <location>
        <begin position="540"/>
        <end position="600"/>
    </location>
</feature>
<feature type="DNA-binding region" description="Homeobox" evidence="8">
    <location>
        <begin position="542"/>
        <end position="601"/>
    </location>
</feature>
<dbReference type="GO" id="GO:0005634">
    <property type="term" value="C:nucleus"/>
    <property type="evidence" value="ECO:0007669"/>
    <property type="project" value="UniProtKB-SubCell"/>
</dbReference>
<keyword evidence="14" id="KW-1185">Reference proteome</keyword>
<comment type="similarity">
    <text evidence="2 10">Belongs to the CUT homeobox family.</text>
</comment>
<reference evidence="14" key="1">
    <citation type="submission" date="2013-12" db="EMBL/GenBank/DDBJ databases">
        <authorList>
            <person name="Aslett M."/>
        </authorList>
    </citation>
    <scope>NUCLEOTIDE SEQUENCE [LARGE SCALE GENOMIC DNA]</scope>
    <source>
        <strain evidence="14">Lindley</strain>
    </source>
</reference>
<evidence type="ECO:0000256" key="2">
    <source>
        <dbReference type="ARBA" id="ARBA00008190"/>
    </source>
</evidence>
<feature type="region of interest" description="Disordered" evidence="11">
    <location>
        <begin position="157"/>
        <end position="183"/>
    </location>
</feature>
<keyword evidence="5 8" id="KW-0371">Homeobox</keyword>
<dbReference type="InterPro" id="IPR003350">
    <property type="entry name" value="CUT_dom"/>
</dbReference>
<evidence type="ECO:0000256" key="3">
    <source>
        <dbReference type="ARBA" id="ARBA00023015"/>
    </source>
</evidence>
<feature type="compositionally biased region" description="Basic and acidic residues" evidence="11">
    <location>
        <begin position="85"/>
        <end position="94"/>
    </location>
</feature>
<comment type="subcellular location">
    <subcellularLocation>
        <location evidence="1 8 9">Nucleus</location>
    </subcellularLocation>
</comment>
<accession>A0A183CMC1</accession>
<evidence type="ECO:0000313" key="15">
    <source>
        <dbReference type="WBParaSite" id="GPLIN_001402700"/>
    </source>
</evidence>
<evidence type="ECO:0000256" key="6">
    <source>
        <dbReference type="ARBA" id="ARBA00023163"/>
    </source>
</evidence>
<dbReference type="CDD" id="cd00086">
    <property type="entry name" value="homeodomain"/>
    <property type="match status" value="1"/>
</dbReference>
<dbReference type="GO" id="GO:0000981">
    <property type="term" value="F:DNA-binding transcription factor activity, RNA polymerase II-specific"/>
    <property type="evidence" value="ECO:0007669"/>
    <property type="project" value="TreeGrafter"/>
</dbReference>
<dbReference type="Gene3D" id="1.10.10.60">
    <property type="entry name" value="Homeodomain-like"/>
    <property type="match status" value="1"/>
</dbReference>
<evidence type="ECO:0000313" key="14">
    <source>
        <dbReference type="Proteomes" id="UP000050741"/>
    </source>
</evidence>
<dbReference type="WBParaSite" id="GPLIN_001402700">
    <property type="protein sequence ID" value="GPLIN_001402700"/>
    <property type="gene ID" value="GPLIN_001402700"/>
</dbReference>
<evidence type="ECO:0000259" key="12">
    <source>
        <dbReference type="PROSITE" id="PS50071"/>
    </source>
</evidence>
<evidence type="ECO:0000256" key="8">
    <source>
        <dbReference type="PROSITE-ProRule" id="PRU00108"/>
    </source>
</evidence>
<dbReference type="FunFam" id="1.10.10.60:FF:000054">
    <property type="entry name" value="One cut domain family member"/>
    <property type="match status" value="1"/>
</dbReference>
<feature type="region of interest" description="Disordered" evidence="11">
    <location>
        <begin position="1"/>
        <end position="137"/>
    </location>
</feature>
<dbReference type="Pfam" id="PF00046">
    <property type="entry name" value="Homeodomain"/>
    <property type="match status" value="1"/>
</dbReference>
<feature type="compositionally biased region" description="Polar residues" evidence="11">
    <location>
        <begin position="70"/>
        <end position="83"/>
    </location>
</feature>
<dbReference type="SUPFAM" id="SSF47413">
    <property type="entry name" value="lambda repressor-like DNA-binding domains"/>
    <property type="match status" value="1"/>
</dbReference>
<evidence type="ECO:0000256" key="7">
    <source>
        <dbReference type="ARBA" id="ARBA00023242"/>
    </source>
</evidence>
<dbReference type="SUPFAM" id="SSF46689">
    <property type="entry name" value="Homeodomain-like"/>
    <property type="match status" value="1"/>
</dbReference>
<evidence type="ECO:0000256" key="10">
    <source>
        <dbReference type="RuleBase" id="RU361129"/>
    </source>
</evidence>
<feature type="compositionally biased region" description="Polar residues" evidence="11">
    <location>
        <begin position="207"/>
        <end position="218"/>
    </location>
</feature>
<sequence length="709" mass="78184">MEVADDSRRRNRRSGEEVVGLWHRNGEGQKHGEGEGEGKRDEAAEDGAAEGERAPLPSSPHSQRPHKIPTTHSQTSRSQSPSREGTGDRGRSEDLPLNGFLQSDQPSISSSVSSDSSPDFTEMLSRHSTNDGTVFSQCPRTNNGVALTHFQLQQHKERREVSSASSVILPQSPPTSASVPSPKDFVPRAVQYFPHRLASPISHDVHNQPQPHNQSSRHPSAAALRLPLQQNCPSLFSSSSPSSSSSDIHVTSDHFYSALTPNLLFDPTADRQQQHQQQQAVFMGGLTTSADFLLGFYPNDLLMNDVPTTPVDGEFPVSSIKYEFDTNSVGTLIGSVHNNKLPFLPSTNTFFTDQNFHKKLCQPYQTDIGTVKGEVEDWAEALQQSHSNVAVAAAMLTDSAVDDELGRQIFASSSAGQCLAAECQHQLEEAEELDTLRLAQHISQELKRYSIPQAIFAQRVLCRSQGTLSDLLRNPKPWSKLKSGRETFRRMAKWLEEPEGQRMSALRLAACKRKEEQTAKEPLGSILKGTSGGVTAVRRTAQKKPRLVFTDIQRRTLQAIFKETKRPSRELQIQISQQLNLDPTTVANYFMNARRRGHNEPNSVLSMTTSSSSGSGGSTPLMGLGEDMMAMIGRECEEEEETRISRMEGRGSECFSADGDQCFRHDHQELTIPLCLDEIDLDEVIGIGGGRDEALASDRLHAIVRIGDS</sequence>
<organism evidence="14 15">
    <name type="scientific">Globodera pallida</name>
    <name type="common">Potato cyst nematode worm</name>
    <name type="synonym">Heterodera pallida</name>
    <dbReference type="NCBI Taxonomy" id="36090"/>
    <lineage>
        <taxon>Eukaryota</taxon>
        <taxon>Metazoa</taxon>
        <taxon>Ecdysozoa</taxon>
        <taxon>Nematoda</taxon>
        <taxon>Chromadorea</taxon>
        <taxon>Rhabditida</taxon>
        <taxon>Tylenchina</taxon>
        <taxon>Tylenchomorpha</taxon>
        <taxon>Tylenchoidea</taxon>
        <taxon>Heteroderidae</taxon>
        <taxon>Heteroderinae</taxon>
        <taxon>Globodera</taxon>
    </lineage>
</organism>
<dbReference type="InterPro" id="IPR010982">
    <property type="entry name" value="Lambda_DNA-bd_dom_sf"/>
</dbReference>
<evidence type="ECO:0000259" key="13">
    <source>
        <dbReference type="PROSITE" id="PS51042"/>
    </source>
</evidence>
<feature type="compositionally biased region" description="Low complexity" evidence="11">
    <location>
        <begin position="102"/>
        <end position="119"/>
    </location>
</feature>
<feature type="compositionally biased region" description="Low complexity" evidence="11">
    <location>
        <begin position="605"/>
        <end position="618"/>
    </location>
</feature>